<dbReference type="eggNOG" id="ENOG502QS8C">
    <property type="taxonomic scope" value="Eukaryota"/>
</dbReference>
<feature type="domain" description="DUF3444" evidence="1">
    <location>
        <begin position="83"/>
        <end position="290"/>
    </location>
</feature>
<gene>
    <name evidence="2" type="ORF">ARALYDRAFT_909889</name>
</gene>
<dbReference type="Pfam" id="PF11926">
    <property type="entry name" value="DUF3444"/>
    <property type="match status" value="1"/>
</dbReference>
<evidence type="ECO:0000313" key="2">
    <source>
        <dbReference type="EMBL" id="EFH48092.1"/>
    </source>
</evidence>
<proteinExistence type="predicted"/>
<reference evidence="3" key="1">
    <citation type="journal article" date="2011" name="Nat. Genet.">
        <title>The Arabidopsis lyrata genome sequence and the basis of rapid genome size change.</title>
        <authorList>
            <person name="Hu T.T."/>
            <person name="Pattyn P."/>
            <person name="Bakker E.G."/>
            <person name="Cao J."/>
            <person name="Cheng J.-F."/>
            <person name="Clark R.M."/>
            <person name="Fahlgren N."/>
            <person name="Fawcett J.A."/>
            <person name="Grimwood J."/>
            <person name="Gundlach H."/>
            <person name="Haberer G."/>
            <person name="Hollister J.D."/>
            <person name="Ossowski S."/>
            <person name="Ottilar R.P."/>
            <person name="Salamov A.A."/>
            <person name="Schneeberger K."/>
            <person name="Spannagl M."/>
            <person name="Wang X."/>
            <person name="Yang L."/>
            <person name="Nasrallah M.E."/>
            <person name="Bergelson J."/>
            <person name="Carrington J.C."/>
            <person name="Gaut B.S."/>
            <person name="Schmutz J."/>
            <person name="Mayer K.F.X."/>
            <person name="Van de Peer Y."/>
            <person name="Grigoriev I.V."/>
            <person name="Nordborg M."/>
            <person name="Weigel D."/>
            <person name="Guo Y.-L."/>
        </authorList>
    </citation>
    <scope>NUCLEOTIDE SEQUENCE [LARGE SCALE GENOMIC DNA]</scope>
    <source>
        <strain evidence="3">cv. MN47</strain>
    </source>
</reference>
<organism evidence="3">
    <name type="scientific">Arabidopsis lyrata subsp. lyrata</name>
    <name type="common">Lyre-leaved rock-cress</name>
    <dbReference type="NCBI Taxonomy" id="81972"/>
    <lineage>
        <taxon>Eukaryota</taxon>
        <taxon>Viridiplantae</taxon>
        <taxon>Streptophyta</taxon>
        <taxon>Embryophyta</taxon>
        <taxon>Tracheophyta</taxon>
        <taxon>Spermatophyta</taxon>
        <taxon>Magnoliopsida</taxon>
        <taxon>eudicotyledons</taxon>
        <taxon>Gunneridae</taxon>
        <taxon>Pentapetalae</taxon>
        <taxon>rosids</taxon>
        <taxon>malvids</taxon>
        <taxon>Brassicales</taxon>
        <taxon>Brassicaceae</taxon>
        <taxon>Camelineae</taxon>
        <taxon>Arabidopsis</taxon>
    </lineage>
</organism>
<dbReference type="HOGENOM" id="CLU_858818_0_0_1"/>
<dbReference type="AlphaFoldDB" id="D7LYG5"/>
<accession>D7LYG5</accession>
<dbReference type="PANTHER" id="PTHR45089:SF50">
    <property type="entry name" value="DNAJ HEAT SHOCK AMINO-TERMINAL DOMAIN PROTEIN-RELATED"/>
    <property type="match status" value="1"/>
</dbReference>
<sequence>MSIILPLKNYLDGNLCICIFCRNLTRGSCLLKSVSVLCLTMNVSSSDGATTFSSSSIGNFLSPDLSCSVTRKGNENGESSNTSKGKLFQTGQIWSFYSGNDDLPLYYGRIHKITVTQVFEEEAEIKMCVHLLKANPFPENVIQWEDKNMPVGCGTFSVTKCFRKFTTDNVSLQIVPQTSMGGNEYTILPKIGDVWAIYRSWTCHNEFKDIGSCTYDIVEVLDDTSDYKVLALEPALFSNEEEEKKTFFRAAESRHPDCDDEDGSEVIFTIPMSKMLRFSHQIPASRVTKKIDRELRELFEVDSRALPTNVRVSRPLSKGEVREG</sequence>
<name>D7LYG5_ARALL</name>
<dbReference type="Proteomes" id="UP000008694">
    <property type="component" value="Unassembled WGS sequence"/>
</dbReference>
<evidence type="ECO:0000259" key="1">
    <source>
        <dbReference type="Pfam" id="PF11926"/>
    </source>
</evidence>
<dbReference type="STRING" id="81972.D7LYG5"/>
<dbReference type="Gramene" id="scaffold_601946.1">
    <property type="protein sequence ID" value="scaffold_601946.1"/>
    <property type="gene ID" value="scaffold_601946.1"/>
</dbReference>
<dbReference type="EMBL" id="GL348718">
    <property type="protein sequence ID" value="EFH48092.1"/>
    <property type="molecule type" value="Genomic_DNA"/>
</dbReference>
<evidence type="ECO:0000313" key="3">
    <source>
        <dbReference type="Proteomes" id="UP000008694"/>
    </source>
</evidence>
<dbReference type="InterPro" id="IPR024593">
    <property type="entry name" value="DUF3444"/>
</dbReference>
<keyword evidence="3" id="KW-1185">Reference proteome</keyword>
<dbReference type="PANTHER" id="PTHR45089">
    <property type="entry name" value="DNAJ HEAT SHOCK AMINO-TERMINAL DOMAIN PROTEIN-RELATED"/>
    <property type="match status" value="1"/>
</dbReference>
<protein>
    <recommendedName>
        <fullName evidence="1">DUF3444 domain-containing protein</fullName>
    </recommendedName>
</protein>